<evidence type="ECO:0000256" key="3">
    <source>
        <dbReference type="SAM" id="MobiDB-lite"/>
    </source>
</evidence>
<dbReference type="EMBL" id="NMUH01001851">
    <property type="protein sequence ID" value="MQL95904.1"/>
    <property type="molecule type" value="Genomic_DNA"/>
</dbReference>
<dbReference type="PANTHER" id="PTHR31471:SF49">
    <property type="entry name" value="REMORIN FAMILY PROTEIN"/>
    <property type="match status" value="1"/>
</dbReference>
<feature type="region of interest" description="Disordered" evidence="3">
    <location>
        <begin position="353"/>
        <end position="419"/>
    </location>
</feature>
<dbReference type="Pfam" id="PF03763">
    <property type="entry name" value="Remorin_C"/>
    <property type="match status" value="1"/>
</dbReference>
<dbReference type="InterPro" id="IPR005516">
    <property type="entry name" value="Remorin_C"/>
</dbReference>
<organism evidence="6 7">
    <name type="scientific">Colocasia esculenta</name>
    <name type="common">Wild taro</name>
    <name type="synonym">Arum esculentum</name>
    <dbReference type="NCBI Taxonomy" id="4460"/>
    <lineage>
        <taxon>Eukaryota</taxon>
        <taxon>Viridiplantae</taxon>
        <taxon>Streptophyta</taxon>
        <taxon>Embryophyta</taxon>
        <taxon>Tracheophyta</taxon>
        <taxon>Spermatophyta</taxon>
        <taxon>Magnoliopsida</taxon>
        <taxon>Liliopsida</taxon>
        <taxon>Araceae</taxon>
        <taxon>Aroideae</taxon>
        <taxon>Colocasieae</taxon>
        <taxon>Colocasia</taxon>
    </lineage>
</organism>
<accession>A0A843VSA1</accession>
<feature type="region of interest" description="Disordered" evidence="3">
    <location>
        <begin position="86"/>
        <end position="108"/>
    </location>
</feature>
<evidence type="ECO:0000313" key="7">
    <source>
        <dbReference type="Proteomes" id="UP000652761"/>
    </source>
</evidence>
<protein>
    <recommendedName>
        <fullName evidence="5">Remorin C-terminal domain-containing protein</fullName>
    </recommendedName>
</protein>
<feature type="compositionally biased region" description="Basic and acidic residues" evidence="3">
    <location>
        <begin position="399"/>
        <end position="419"/>
    </location>
</feature>
<feature type="compositionally biased region" description="Low complexity" evidence="3">
    <location>
        <begin position="375"/>
        <end position="390"/>
    </location>
</feature>
<feature type="region of interest" description="Disordered" evidence="3">
    <location>
        <begin position="535"/>
        <end position="580"/>
    </location>
</feature>
<feature type="compositionally biased region" description="Polar residues" evidence="3">
    <location>
        <begin position="356"/>
        <end position="369"/>
    </location>
</feature>
<dbReference type="Proteomes" id="UP000652761">
    <property type="component" value="Unassembled WGS sequence"/>
</dbReference>
<evidence type="ECO:0000259" key="5">
    <source>
        <dbReference type="Pfam" id="PF03763"/>
    </source>
</evidence>
<gene>
    <name evidence="6" type="ORF">Taro_028569</name>
</gene>
<sequence>MQPSTSRDEDGHRQRGRGSGYVLASAFLCCVGFWVQMGVISPSKLRMKLLGVQNHRRKESANNSSRTSPSRLEDLEYAKDSLLAHEEDESLKDSGDDSGRATTVANVEPQVINLPKKESDQNGIISKEKNDVADIRTENTSVGVLSRIHSGNSRTVHPVRSLAEESNGYDSGHDNGSASSFEFHRGERVLPSPVMGPFSRPVPSKWNDAEKWIINRQSVYPHTNVLKKTLMQQRQVNQKTISNLGKVAPESVTADQGGSSVQAADTKKIDSYHPQAVGLRFPFASFSSHPTSEPEQGISGPIDFSPNIVNTVVLSRTHKELNQKEIRVVENSGPHAPVPSVKSVCMRDMGTEMTPVASQEPSRTGTPNGAMTPILSPLSSRSSSPRRGAPAPSPFECTADVKPDHHENSNKTEVSENERRLKTRKEILALGLQLGKTNIAAWASKGDIEDQPTSHKVDMDQLKKVEFEARAAAWEEAEKTKHMARLKREEIKIQVWESHQKAKFEAQMREVEAQAEMMKARAQEKMVKQLSLVKQHSQDKLAASEARKSRDAARTTQQVEHIRRTGRAPPSHHFCCPWLS</sequence>
<keyword evidence="4" id="KW-0812">Transmembrane</keyword>
<evidence type="ECO:0000256" key="4">
    <source>
        <dbReference type="SAM" id="Phobius"/>
    </source>
</evidence>
<keyword evidence="4" id="KW-0472">Membrane</keyword>
<keyword evidence="7" id="KW-1185">Reference proteome</keyword>
<dbReference type="PANTHER" id="PTHR31471">
    <property type="entry name" value="OS02G0116800 PROTEIN"/>
    <property type="match status" value="1"/>
</dbReference>
<proteinExistence type="inferred from homology"/>
<name>A0A843VSA1_COLES</name>
<dbReference type="OrthoDB" id="1900877at2759"/>
<comment type="similarity">
    <text evidence="1">Belongs to the remorin family.</text>
</comment>
<keyword evidence="2" id="KW-0175">Coiled coil</keyword>
<evidence type="ECO:0000256" key="2">
    <source>
        <dbReference type="SAM" id="Coils"/>
    </source>
</evidence>
<comment type="caution">
    <text evidence="6">The sequence shown here is derived from an EMBL/GenBank/DDBJ whole genome shotgun (WGS) entry which is preliminary data.</text>
</comment>
<evidence type="ECO:0000256" key="1">
    <source>
        <dbReference type="ARBA" id="ARBA00005711"/>
    </source>
</evidence>
<feature type="compositionally biased region" description="Basic and acidic residues" evidence="3">
    <location>
        <begin position="86"/>
        <end position="99"/>
    </location>
</feature>
<feature type="coiled-coil region" evidence="2">
    <location>
        <begin position="501"/>
        <end position="528"/>
    </location>
</feature>
<dbReference type="AlphaFoldDB" id="A0A843VSA1"/>
<evidence type="ECO:0000313" key="6">
    <source>
        <dbReference type="EMBL" id="MQL95904.1"/>
    </source>
</evidence>
<feature type="domain" description="Remorin C-terminal" evidence="5">
    <location>
        <begin position="467"/>
        <end position="570"/>
    </location>
</feature>
<keyword evidence="4" id="KW-1133">Transmembrane helix</keyword>
<reference evidence="6" key="1">
    <citation type="submission" date="2017-07" db="EMBL/GenBank/DDBJ databases">
        <title>Taro Niue Genome Assembly and Annotation.</title>
        <authorList>
            <person name="Atibalentja N."/>
            <person name="Keating K."/>
            <person name="Fields C.J."/>
        </authorList>
    </citation>
    <scope>NUCLEOTIDE SEQUENCE</scope>
    <source>
        <strain evidence="6">Niue_2</strain>
        <tissue evidence="6">Leaf</tissue>
    </source>
</reference>
<feature type="transmembrane region" description="Helical" evidence="4">
    <location>
        <begin position="21"/>
        <end position="40"/>
    </location>
</feature>